<dbReference type="EMBL" id="BOOC01000059">
    <property type="protein sequence ID" value="GIH44412.1"/>
    <property type="molecule type" value="Genomic_DNA"/>
</dbReference>
<proteinExistence type="predicted"/>
<reference evidence="1 2" key="1">
    <citation type="submission" date="2021-01" db="EMBL/GenBank/DDBJ databases">
        <title>Whole genome shotgun sequence of Microbispora corallina NBRC 16416.</title>
        <authorList>
            <person name="Komaki H."/>
            <person name="Tamura T."/>
        </authorList>
    </citation>
    <scope>NUCLEOTIDE SEQUENCE [LARGE SCALE GENOMIC DNA]</scope>
    <source>
        <strain evidence="1 2">NBRC 16416</strain>
    </source>
</reference>
<organism evidence="1 2">
    <name type="scientific">Microbispora corallina</name>
    <dbReference type="NCBI Taxonomy" id="83302"/>
    <lineage>
        <taxon>Bacteria</taxon>
        <taxon>Bacillati</taxon>
        <taxon>Actinomycetota</taxon>
        <taxon>Actinomycetes</taxon>
        <taxon>Streptosporangiales</taxon>
        <taxon>Streptosporangiaceae</taxon>
        <taxon>Microbispora</taxon>
    </lineage>
</organism>
<keyword evidence="2" id="KW-1185">Reference proteome</keyword>
<dbReference type="Proteomes" id="UP000603904">
    <property type="component" value="Unassembled WGS sequence"/>
</dbReference>
<gene>
    <name evidence="1" type="ORF">Mco01_74120</name>
</gene>
<sequence length="88" mass="10377">MDDLIAFLHARHDDARRAMLEAQDADEPGWYQAERDLQAKRARLKYLEFVLAGHHLAVEEHAQAEHLLRLEAAAYDWHPDYRSDEWLP</sequence>
<evidence type="ECO:0000313" key="1">
    <source>
        <dbReference type="EMBL" id="GIH44412.1"/>
    </source>
</evidence>
<accession>A0ABQ4GBH2</accession>
<comment type="caution">
    <text evidence="1">The sequence shown here is derived from an EMBL/GenBank/DDBJ whole genome shotgun (WGS) entry which is preliminary data.</text>
</comment>
<protein>
    <submittedName>
        <fullName evidence="1">Uncharacterized protein</fullName>
    </submittedName>
</protein>
<name>A0ABQ4GBH2_9ACTN</name>
<evidence type="ECO:0000313" key="2">
    <source>
        <dbReference type="Proteomes" id="UP000603904"/>
    </source>
</evidence>
<dbReference type="RefSeq" id="WP_204061411.1">
    <property type="nucleotide sequence ID" value="NZ_BAAAGP010000030.1"/>
</dbReference>